<name>A0A7R9J3H1_TIMCA</name>
<sequence>MRGLQFNVESEPRWRPGIPHIHKMSCQR</sequence>
<accession>A0A7R9J3H1</accession>
<proteinExistence type="predicted"/>
<protein>
    <submittedName>
        <fullName evidence="1">(California timema) hypothetical protein</fullName>
    </submittedName>
</protein>
<gene>
    <name evidence="1" type="ORF">TCMB3V08_LOCUS4547</name>
</gene>
<evidence type="ECO:0000313" key="1">
    <source>
        <dbReference type="EMBL" id="CAD7571885.1"/>
    </source>
</evidence>
<dbReference type="EMBL" id="OE180743">
    <property type="protein sequence ID" value="CAD7571885.1"/>
    <property type="molecule type" value="Genomic_DNA"/>
</dbReference>
<reference evidence="1" key="1">
    <citation type="submission" date="2020-11" db="EMBL/GenBank/DDBJ databases">
        <authorList>
            <person name="Tran Van P."/>
        </authorList>
    </citation>
    <scope>NUCLEOTIDE SEQUENCE</scope>
</reference>
<dbReference type="AlphaFoldDB" id="A0A7R9J3H1"/>
<organism evidence="1">
    <name type="scientific">Timema californicum</name>
    <name type="common">California timema</name>
    <name type="synonym">Walking stick</name>
    <dbReference type="NCBI Taxonomy" id="61474"/>
    <lineage>
        <taxon>Eukaryota</taxon>
        <taxon>Metazoa</taxon>
        <taxon>Ecdysozoa</taxon>
        <taxon>Arthropoda</taxon>
        <taxon>Hexapoda</taxon>
        <taxon>Insecta</taxon>
        <taxon>Pterygota</taxon>
        <taxon>Neoptera</taxon>
        <taxon>Polyneoptera</taxon>
        <taxon>Phasmatodea</taxon>
        <taxon>Timematodea</taxon>
        <taxon>Timematoidea</taxon>
        <taxon>Timematidae</taxon>
        <taxon>Timema</taxon>
    </lineage>
</organism>